<dbReference type="InterPro" id="IPR036390">
    <property type="entry name" value="WH_DNA-bd_sf"/>
</dbReference>
<evidence type="ECO:0000256" key="1">
    <source>
        <dbReference type="ARBA" id="ARBA00009437"/>
    </source>
</evidence>
<comment type="similarity">
    <text evidence="1">Belongs to the LysR transcriptional regulatory family.</text>
</comment>
<dbReference type="PANTHER" id="PTHR30537">
    <property type="entry name" value="HTH-TYPE TRANSCRIPTIONAL REGULATOR"/>
    <property type="match status" value="1"/>
</dbReference>
<dbReference type="EMBL" id="LANI01000005">
    <property type="protein sequence ID" value="KKJ77057.1"/>
    <property type="molecule type" value="Genomic_DNA"/>
</dbReference>
<evidence type="ECO:0000313" key="6">
    <source>
        <dbReference type="EMBL" id="KKJ77057.1"/>
    </source>
</evidence>
<keyword evidence="3" id="KW-0238">DNA-binding</keyword>
<dbReference type="SUPFAM" id="SSF46785">
    <property type="entry name" value="Winged helix' DNA-binding domain"/>
    <property type="match status" value="1"/>
</dbReference>
<dbReference type="AlphaFoldDB" id="A0A0M2R5B3"/>
<dbReference type="Proteomes" id="UP000034491">
    <property type="component" value="Unassembled WGS sequence"/>
</dbReference>
<dbReference type="PROSITE" id="PS50931">
    <property type="entry name" value="HTH_LYSR"/>
    <property type="match status" value="1"/>
</dbReference>
<dbReference type="RefSeq" id="WP_046505505.1">
    <property type="nucleotide sequence ID" value="NZ_LANI01000005.1"/>
</dbReference>
<dbReference type="SUPFAM" id="SSF53850">
    <property type="entry name" value="Periplasmic binding protein-like II"/>
    <property type="match status" value="1"/>
</dbReference>
<keyword evidence="2" id="KW-0805">Transcription regulation</keyword>
<evidence type="ECO:0000259" key="5">
    <source>
        <dbReference type="PROSITE" id="PS50931"/>
    </source>
</evidence>
<evidence type="ECO:0000313" key="7">
    <source>
        <dbReference type="Proteomes" id="UP000034491"/>
    </source>
</evidence>
<sequence length="294" mass="32336">MKLLDMETFVAVARAGSFAGASAILGITSSAASRRIARLEDSLQVKLLYRTTRALSLTEAGNEFLIHAQSALLSAENAVDAVKSHQSSPEGHLRVHAPMSYGKLHVSPLIPEFLDQFPNLKISLFLDDKIPDLLDANLDVAITGRHISSGSYIVRKVGALTSVLCAAPHYLEHHGAVQHPQDLSAHNCLFYHHSENTPYWVFNHDGISFEVEVSGNFLSDSSEAVHDAALKGMGIARIPRFLANPDLKAGRLIELLPDFVMPEKLLFTVYPEREHKPAKLNAFLEFFIPRLATP</sequence>
<name>A0A0M2R5B3_9PROT</name>
<dbReference type="Gene3D" id="1.10.10.10">
    <property type="entry name" value="Winged helix-like DNA-binding domain superfamily/Winged helix DNA-binding domain"/>
    <property type="match status" value="1"/>
</dbReference>
<dbReference type="InterPro" id="IPR000847">
    <property type="entry name" value="LysR_HTH_N"/>
</dbReference>
<dbReference type="Pfam" id="PF00126">
    <property type="entry name" value="HTH_1"/>
    <property type="match status" value="1"/>
</dbReference>
<dbReference type="OrthoDB" id="9812435at2"/>
<dbReference type="GO" id="GO:0006351">
    <property type="term" value="P:DNA-templated transcription"/>
    <property type="evidence" value="ECO:0007669"/>
    <property type="project" value="TreeGrafter"/>
</dbReference>
<evidence type="ECO:0000256" key="2">
    <source>
        <dbReference type="ARBA" id="ARBA00023015"/>
    </source>
</evidence>
<dbReference type="InterPro" id="IPR058163">
    <property type="entry name" value="LysR-type_TF_proteobact-type"/>
</dbReference>
<keyword evidence="7" id="KW-1185">Reference proteome</keyword>
<feature type="domain" description="HTH lysR-type" evidence="5">
    <location>
        <begin position="1"/>
        <end position="58"/>
    </location>
</feature>
<dbReference type="Pfam" id="PF03466">
    <property type="entry name" value="LysR_substrate"/>
    <property type="match status" value="1"/>
</dbReference>
<reference evidence="6 7" key="1">
    <citation type="submission" date="2015-03" db="EMBL/GenBank/DDBJ databases">
        <title>Genome sequence of Kiloniella sp. P1-1, isolated from the gut microflora of Pacific white shrimp, Penaeus vannamei.</title>
        <authorList>
            <person name="Shao Z."/>
            <person name="Wang L."/>
            <person name="Li X."/>
        </authorList>
    </citation>
    <scope>NUCLEOTIDE SEQUENCE [LARGE SCALE GENOMIC DNA]</scope>
    <source>
        <strain evidence="6 7">P1-1</strain>
    </source>
</reference>
<protein>
    <recommendedName>
        <fullName evidence="5">HTH lysR-type domain-containing protein</fullName>
    </recommendedName>
</protein>
<dbReference type="GO" id="GO:0043565">
    <property type="term" value="F:sequence-specific DNA binding"/>
    <property type="evidence" value="ECO:0007669"/>
    <property type="project" value="TreeGrafter"/>
</dbReference>
<comment type="caution">
    <text evidence="6">The sequence shown here is derived from an EMBL/GenBank/DDBJ whole genome shotgun (WGS) entry which is preliminary data.</text>
</comment>
<keyword evidence="4" id="KW-0804">Transcription</keyword>
<accession>A0A0M2R5B3</accession>
<evidence type="ECO:0000256" key="3">
    <source>
        <dbReference type="ARBA" id="ARBA00023125"/>
    </source>
</evidence>
<proteinExistence type="inferred from homology"/>
<dbReference type="STRING" id="1549748.WH95_08195"/>
<dbReference type="Gene3D" id="3.40.190.290">
    <property type="match status" value="1"/>
</dbReference>
<dbReference type="InterPro" id="IPR005119">
    <property type="entry name" value="LysR_subst-bd"/>
</dbReference>
<dbReference type="FunFam" id="3.40.190.290:FF:000001">
    <property type="entry name" value="Transcriptional regulator, LysR family"/>
    <property type="match status" value="1"/>
</dbReference>
<organism evidence="6 7">
    <name type="scientific">Kiloniella litopenaei</name>
    <dbReference type="NCBI Taxonomy" id="1549748"/>
    <lineage>
        <taxon>Bacteria</taxon>
        <taxon>Pseudomonadati</taxon>
        <taxon>Pseudomonadota</taxon>
        <taxon>Alphaproteobacteria</taxon>
        <taxon>Rhodospirillales</taxon>
        <taxon>Kiloniellaceae</taxon>
        <taxon>Kiloniella</taxon>
    </lineage>
</organism>
<dbReference type="GO" id="GO:0003700">
    <property type="term" value="F:DNA-binding transcription factor activity"/>
    <property type="evidence" value="ECO:0007669"/>
    <property type="project" value="InterPro"/>
</dbReference>
<dbReference type="PANTHER" id="PTHR30537:SF5">
    <property type="entry name" value="HTH-TYPE TRANSCRIPTIONAL ACTIVATOR TTDR-RELATED"/>
    <property type="match status" value="1"/>
</dbReference>
<dbReference type="PATRIC" id="fig|1549748.8.peg.3649"/>
<dbReference type="InterPro" id="IPR036388">
    <property type="entry name" value="WH-like_DNA-bd_sf"/>
</dbReference>
<gene>
    <name evidence="6" type="ORF">WH95_08195</name>
</gene>
<dbReference type="FunFam" id="1.10.10.10:FF:000001">
    <property type="entry name" value="LysR family transcriptional regulator"/>
    <property type="match status" value="1"/>
</dbReference>
<dbReference type="CDD" id="cd08422">
    <property type="entry name" value="PBP2_CrgA_like"/>
    <property type="match status" value="1"/>
</dbReference>
<evidence type="ECO:0000256" key="4">
    <source>
        <dbReference type="ARBA" id="ARBA00023163"/>
    </source>
</evidence>